<dbReference type="InterPro" id="IPR052516">
    <property type="entry name" value="N-heterocyclic_Hydroxylase"/>
</dbReference>
<dbReference type="InterPro" id="IPR046867">
    <property type="entry name" value="AldOxase/xan_DH_MoCoBD2"/>
</dbReference>
<evidence type="ECO:0000313" key="5">
    <source>
        <dbReference type="Proteomes" id="UP000297737"/>
    </source>
</evidence>
<dbReference type="PANTHER" id="PTHR47495">
    <property type="entry name" value="ALDEHYDE DEHYDROGENASE"/>
    <property type="match status" value="1"/>
</dbReference>
<keyword evidence="5" id="KW-1185">Reference proteome</keyword>
<dbReference type="InterPro" id="IPR036856">
    <property type="entry name" value="Ald_Oxase/Xan_DH_a/b_sf"/>
</dbReference>
<dbReference type="RefSeq" id="WP_135246177.1">
    <property type="nucleotide sequence ID" value="NZ_SIHO01000002.1"/>
</dbReference>
<feature type="transmembrane region" description="Helical" evidence="2">
    <location>
        <begin position="36"/>
        <end position="53"/>
    </location>
</feature>
<dbReference type="InterPro" id="IPR037165">
    <property type="entry name" value="AldOxase/xan_DH_Mopterin-bd_sf"/>
</dbReference>
<dbReference type="AlphaFoldDB" id="A0A4Y9END7"/>
<dbReference type="InterPro" id="IPR008274">
    <property type="entry name" value="AldOxase/xan_DH_MoCoBD1"/>
</dbReference>
<dbReference type="EMBL" id="SIHO01000002">
    <property type="protein sequence ID" value="TFU03585.1"/>
    <property type="molecule type" value="Genomic_DNA"/>
</dbReference>
<name>A0A4Y9END7_9SPHN</name>
<keyword evidence="2" id="KW-0812">Transmembrane</keyword>
<dbReference type="OrthoDB" id="9767994at2"/>
<comment type="caution">
    <text evidence="4">The sequence shown here is derived from an EMBL/GenBank/DDBJ whole genome shotgun (WGS) entry which is preliminary data.</text>
</comment>
<feature type="compositionally biased region" description="Low complexity" evidence="1">
    <location>
        <begin position="1"/>
        <end position="25"/>
    </location>
</feature>
<dbReference type="Proteomes" id="UP000297737">
    <property type="component" value="Unassembled WGS sequence"/>
</dbReference>
<evidence type="ECO:0000313" key="4">
    <source>
        <dbReference type="EMBL" id="TFU03585.1"/>
    </source>
</evidence>
<evidence type="ECO:0000256" key="2">
    <source>
        <dbReference type="SAM" id="Phobius"/>
    </source>
</evidence>
<keyword evidence="2" id="KW-0472">Membrane</keyword>
<accession>A0A4Y9END7</accession>
<protein>
    <submittedName>
        <fullName evidence="4">Xanthine dehydrogenase family protein molybdopterin-binding subunit</fullName>
    </submittedName>
</protein>
<dbReference type="Gene3D" id="3.30.365.10">
    <property type="entry name" value="Aldehyde oxidase/xanthine dehydrogenase, molybdopterin binding domain"/>
    <property type="match status" value="4"/>
</dbReference>
<keyword evidence="2" id="KW-1133">Transmembrane helix</keyword>
<dbReference type="Gene3D" id="3.90.1170.50">
    <property type="entry name" value="Aldehyde oxidase/xanthine dehydrogenase, a/b hammerhead"/>
    <property type="match status" value="1"/>
</dbReference>
<dbReference type="InterPro" id="IPR012368">
    <property type="entry name" value="OxRdtase_Mopterin-bd_su_IorB"/>
</dbReference>
<dbReference type="GO" id="GO:0016491">
    <property type="term" value="F:oxidoreductase activity"/>
    <property type="evidence" value="ECO:0007669"/>
    <property type="project" value="InterPro"/>
</dbReference>
<reference evidence="4 5" key="1">
    <citation type="submission" date="2019-02" db="EMBL/GenBank/DDBJ databases">
        <title>Polymorphobacter sp. isolated from the lake at the Tibet of China.</title>
        <authorList>
            <person name="Li A."/>
        </authorList>
    </citation>
    <scope>NUCLEOTIDE SEQUENCE [LARGE SCALE GENOMIC DNA]</scope>
    <source>
        <strain evidence="4 5">DJ1R-1</strain>
    </source>
</reference>
<gene>
    <name evidence="4" type="ORF">EUV02_10525</name>
</gene>
<dbReference type="SMART" id="SM01008">
    <property type="entry name" value="Ald_Xan_dh_C"/>
    <property type="match status" value="1"/>
</dbReference>
<dbReference type="PIRSF" id="PIRSF036389">
    <property type="entry name" value="IOR_B"/>
    <property type="match status" value="1"/>
</dbReference>
<dbReference type="InterPro" id="IPR000674">
    <property type="entry name" value="Ald_Oxase/Xan_DH_a/b"/>
</dbReference>
<dbReference type="SUPFAM" id="SSF56003">
    <property type="entry name" value="Molybdenum cofactor-binding domain"/>
    <property type="match status" value="2"/>
</dbReference>
<dbReference type="PANTHER" id="PTHR47495:SF2">
    <property type="entry name" value="ALDEHYDE DEHYDROGENASE"/>
    <property type="match status" value="1"/>
</dbReference>
<dbReference type="Pfam" id="PF02738">
    <property type="entry name" value="MoCoBD_1"/>
    <property type="match status" value="1"/>
</dbReference>
<sequence length="767" mass="79916">MSEPEVTSETTPEAAPAAAPVAAPPQAKRGTTRRNILIGTGAVGGLLLGYAVWPRKQRLNWVAGPDESRINGWLKIGTDGRVIVAVPQAEMGQGVFTALPQILADELGADWNTVGVEPAPLNPVYANRGMAADATAKMPALFRGIANWGIGEVMSRFEVQLTGGSSSVRAYEPTLRLAGAAAREMLCKAAARRWDADWEDLDTANGFVIYKANRIRFADIAGEAAQEDMPSEPKLRSPAKNRLMGKSAPRIDIPAKTNGSARFGIDVRIPGLVYAAVRSGPTGDPALTGANVAAARAVPGVLDVVKGPSWVAVVGTSWWLANNALDAAAPQFAAQPKPAGPWMAKALHDGLDTGEIAVAQDEGDAAALLAKPGTITATYSVPFLAHACLEPMNATARITDGHVEVWAPTQSLTLATWAVSRALGIEDKDVTVYPTLLGGGFGRKVEVDCIVQAALIARATKRPVQLIYSRAEDIAQDKFRPAAVARMRGQLETTAAGKRVGAWGARIAVPDPAWAVMRRNMPRLASDKPKASAGSIEGAFDQPYDLGAVLAEHALVDLPVASGIWRSVGHSFTGFFVESFIDELAHAAGADPFAFRLALLHNSPRHAAVLRAVMRLGGPLGIVEPGVARGIALHESFGSIVAVIAEVAAKPGEITVRRLSGAIDCGQVVNPGIVAAQVEGAMLFGLSAALTGDIQFEGGHATATNFDGAPLLSMAQAPATQVTIMPSTAPPGGVGEPGTPPVAPAVANALFAATGKRIRDLPLIGKV</sequence>
<proteinExistence type="predicted"/>
<evidence type="ECO:0000256" key="1">
    <source>
        <dbReference type="SAM" id="MobiDB-lite"/>
    </source>
</evidence>
<feature type="domain" description="Aldehyde oxidase/xanthine dehydrogenase a/b hammerhead" evidence="3">
    <location>
        <begin position="258"/>
        <end position="336"/>
    </location>
</feature>
<organism evidence="4 5">
    <name type="scientific">Glacieibacterium arshaanense</name>
    <dbReference type="NCBI Taxonomy" id="2511025"/>
    <lineage>
        <taxon>Bacteria</taxon>
        <taxon>Pseudomonadati</taxon>
        <taxon>Pseudomonadota</taxon>
        <taxon>Alphaproteobacteria</taxon>
        <taxon>Sphingomonadales</taxon>
        <taxon>Sphingosinicellaceae</taxon>
        <taxon>Glacieibacterium</taxon>
    </lineage>
</organism>
<evidence type="ECO:0000259" key="3">
    <source>
        <dbReference type="SMART" id="SM01008"/>
    </source>
</evidence>
<dbReference type="Pfam" id="PF20256">
    <property type="entry name" value="MoCoBD_2"/>
    <property type="match status" value="2"/>
</dbReference>
<dbReference type="SUPFAM" id="SSF54665">
    <property type="entry name" value="CO dehydrogenase molybdoprotein N-domain-like"/>
    <property type="match status" value="1"/>
</dbReference>
<feature type="region of interest" description="Disordered" evidence="1">
    <location>
        <begin position="1"/>
        <end position="29"/>
    </location>
</feature>